<protein>
    <submittedName>
        <fullName evidence="1">Uncharacterized protein</fullName>
    </submittedName>
</protein>
<name>A0A1F5KA34_9BACT</name>
<dbReference type="AlphaFoldDB" id="A0A1F5KA34"/>
<organism evidence="1 2">
    <name type="scientific">Candidatus Daviesbacteria bacterium RIFCSPHIGHO2_12_FULL_37_11</name>
    <dbReference type="NCBI Taxonomy" id="1797777"/>
    <lineage>
        <taxon>Bacteria</taxon>
        <taxon>Candidatus Daviesiibacteriota</taxon>
    </lineage>
</organism>
<proteinExistence type="predicted"/>
<dbReference type="EMBL" id="MFDE01000038">
    <property type="protein sequence ID" value="OGE37690.1"/>
    <property type="molecule type" value="Genomic_DNA"/>
</dbReference>
<comment type="caution">
    <text evidence="1">The sequence shown here is derived from an EMBL/GenBank/DDBJ whole genome shotgun (WGS) entry which is preliminary data.</text>
</comment>
<gene>
    <name evidence="1" type="ORF">A3F00_04530</name>
</gene>
<accession>A0A1F5KA34</accession>
<dbReference type="Proteomes" id="UP000176527">
    <property type="component" value="Unassembled WGS sequence"/>
</dbReference>
<evidence type="ECO:0000313" key="2">
    <source>
        <dbReference type="Proteomes" id="UP000176527"/>
    </source>
</evidence>
<evidence type="ECO:0000313" key="1">
    <source>
        <dbReference type="EMBL" id="OGE37690.1"/>
    </source>
</evidence>
<reference evidence="1 2" key="1">
    <citation type="journal article" date="2016" name="Nat. Commun.">
        <title>Thousands of microbial genomes shed light on interconnected biogeochemical processes in an aquifer system.</title>
        <authorList>
            <person name="Anantharaman K."/>
            <person name="Brown C.T."/>
            <person name="Hug L.A."/>
            <person name="Sharon I."/>
            <person name="Castelle C.J."/>
            <person name="Probst A.J."/>
            <person name="Thomas B.C."/>
            <person name="Singh A."/>
            <person name="Wilkins M.J."/>
            <person name="Karaoz U."/>
            <person name="Brodie E.L."/>
            <person name="Williams K.H."/>
            <person name="Hubbard S.S."/>
            <person name="Banfield J.F."/>
        </authorList>
    </citation>
    <scope>NUCLEOTIDE SEQUENCE [LARGE SCALE GENOMIC DNA]</scope>
</reference>
<sequence length="165" mass="19243">MGENEKATRYKIIASEVFGTCPDYKRLPESQKEFISDTFVKLIEDLGNKYSGDWRKLRHDSFNHTLMDAETLKTPDIIFSWIGRISTFLIRAEIPNTRIKPMVDRSLMYTLFMLQTPRAESLDELIRLRDLARNENSGYQLVRGLEMHRVRNHFGVVTRASGDRS</sequence>